<dbReference type="InterPro" id="IPR033749">
    <property type="entry name" value="Polyprenyl_synt_CS"/>
</dbReference>
<dbReference type="InterPro" id="IPR008949">
    <property type="entry name" value="Isoprenoid_synthase_dom_sf"/>
</dbReference>
<evidence type="ECO:0000256" key="3">
    <source>
        <dbReference type="ARBA" id="ARBA00022679"/>
    </source>
</evidence>
<evidence type="ECO:0000313" key="8">
    <source>
        <dbReference type="Proteomes" id="UP000199223"/>
    </source>
</evidence>
<dbReference type="GO" id="GO:0008299">
    <property type="term" value="P:isoprenoid biosynthetic process"/>
    <property type="evidence" value="ECO:0007669"/>
    <property type="project" value="InterPro"/>
</dbReference>
<dbReference type="PANTHER" id="PTHR12001">
    <property type="entry name" value="GERANYLGERANYL PYROPHOSPHATE SYNTHASE"/>
    <property type="match status" value="1"/>
</dbReference>
<accession>A0A1H6XKH8</accession>
<evidence type="ECO:0000256" key="5">
    <source>
        <dbReference type="ARBA" id="ARBA00022842"/>
    </source>
</evidence>
<comment type="similarity">
    <text evidence="2 6">Belongs to the FPP/GGPP synthase family.</text>
</comment>
<dbReference type="PROSITE" id="PS00444">
    <property type="entry name" value="POLYPRENYL_SYNTHASE_2"/>
    <property type="match status" value="1"/>
</dbReference>
<dbReference type="EMBL" id="FNZA01000005">
    <property type="protein sequence ID" value="SEJ28054.1"/>
    <property type="molecule type" value="Genomic_DNA"/>
</dbReference>
<name>A0A1H6XKH8_9DEIO</name>
<keyword evidence="8" id="KW-1185">Reference proteome</keyword>
<evidence type="ECO:0000256" key="2">
    <source>
        <dbReference type="ARBA" id="ARBA00006706"/>
    </source>
</evidence>
<gene>
    <name evidence="7" type="ORF">SAMN04488058_105200</name>
</gene>
<sequence length="334" mass="35520">MTRAALPDVPGLDLAGLGVPDAAFEAQMREVLASDVEFIALIGEDLVTAGGKRVRPLVTLLAAQVLGAVPGGAAWPDMLRLSVCVELLHSASLLHDDLIDDSDTRRGRETAFRRFGNVVSVMSGDFMLARLLGVLAGLPGHPALTRAFGQAASVICEGEVLQFQVASYADYSFANYFQVIHGKTAALLELAAHAPALLLGCRPEQCEALRTFGAEYGLAFQMQDDLLDLLGDEEKIGKPVGGDLREGKATYPTLLLLEGPHGPEVREILERRAAGAGDVERVTALARQEGADARTQAEIRRRAETAIGALEVFAPSPARAALGALARREIGRTH</sequence>
<evidence type="ECO:0000256" key="1">
    <source>
        <dbReference type="ARBA" id="ARBA00001946"/>
    </source>
</evidence>
<dbReference type="Proteomes" id="UP000199223">
    <property type="component" value="Unassembled WGS sequence"/>
</dbReference>
<dbReference type="RefSeq" id="WP_177183111.1">
    <property type="nucleotide sequence ID" value="NZ_FNZA01000005.1"/>
</dbReference>
<dbReference type="STRING" id="856736.SAMN04488058_105200"/>
<dbReference type="PANTHER" id="PTHR12001:SF69">
    <property type="entry name" value="ALL TRANS-POLYPRENYL-DIPHOSPHATE SYNTHASE PDSS1"/>
    <property type="match status" value="1"/>
</dbReference>
<keyword evidence="3 6" id="KW-0808">Transferase</keyword>
<dbReference type="SFLD" id="SFLDS00005">
    <property type="entry name" value="Isoprenoid_Synthase_Type_I"/>
    <property type="match status" value="1"/>
</dbReference>
<dbReference type="GO" id="GO:0046872">
    <property type="term" value="F:metal ion binding"/>
    <property type="evidence" value="ECO:0007669"/>
    <property type="project" value="UniProtKB-KW"/>
</dbReference>
<dbReference type="AlphaFoldDB" id="A0A1H6XKH8"/>
<dbReference type="CDD" id="cd00685">
    <property type="entry name" value="Trans_IPPS_HT"/>
    <property type="match status" value="1"/>
</dbReference>
<reference evidence="8" key="1">
    <citation type="submission" date="2016-10" db="EMBL/GenBank/DDBJ databases">
        <authorList>
            <person name="Varghese N."/>
            <person name="Submissions S."/>
        </authorList>
    </citation>
    <scope>NUCLEOTIDE SEQUENCE [LARGE SCALE GENOMIC DNA]</scope>
    <source>
        <strain evidence="8">CGMCC 1.10218</strain>
    </source>
</reference>
<comment type="cofactor">
    <cofactor evidence="1">
        <name>Mg(2+)</name>
        <dbReference type="ChEBI" id="CHEBI:18420"/>
    </cofactor>
</comment>
<dbReference type="InterPro" id="IPR000092">
    <property type="entry name" value="Polyprenyl_synt"/>
</dbReference>
<keyword evidence="4" id="KW-0479">Metal-binding</keyword>
<evidence type="ECO:0000256" key="4">
    <source>
        <dbReference type="ARBA" id="ARBA00022723"/>
    </source>
</evidence>
<keyword evidence="5" id="KW-0460">Magnesium</keyword>
<dbReference type="Gene3D" id="1.10.600.10">
    <property type="entry name" value="Farnesyl Diphosphate Synthase"/>
    <property type="match status" value="1"/>
</dbReference>
<evidence type="ECO:0000313" key="7">
    <source>
        <dbReference type="EMBL" id="SEJ28054.1"/>
    </source>
</evidence>
<dbReference type="SUPFAM" id="SSF48576">
    <property type="entry name" value="Terpenoid synthases"/>
    <property type="match status" value="1"/>
</dbReference>
<dbReference type="PROSITE" id="PS00723">
    <property type="entry name" value="POLYPRENYL_SYNTHASE_1"/>
    <property type="match status" value="1"/>
</dbReference>
<dbReference type="GO" id="GO:0004659">
    <property type="term" value="F:prenyltransferase activity"/>
    <property type="evidence" value="ECO:0007669"/>
    <property type="project" value="InterPro"/>
</dbReference>
<organism evidence="7 8">
    <name type="scientific">Deinococcus reticulitermitis</name>
    <dbReference type="NCBI Taxonomy" id="856736"/>
    <lineage>
        <taxon>Bacteria</taxon>
        <taxon>Thermotogati</taxon>
        <taxon>Deinococcota</taxon>
        <taxon>Deinococci</taxon>
        <taxon>Deinococcales</taxon>
        <taxon>Deinococcaceae</taxon>
        <taxon>Deinococcus</taxon>
    </lineage>
</organism>
<dbReference type="Pfam" id="PF00348">
    <property type="entry name" value="polyprenyl_synt"/>
    <property type="match status" value="1"/>
</dbReference>
<proteinExistence type="inferred from homology"/>
<evidence type="ECO:0000256" key="6">
    <source>
        <dbReference type="RuleBase" id="RU004466"/>
    </source>
</evidence>
<protein>
    <submittedName>
        <fullName evidence="7">Octaprenyl-diphosphate synthase</fullName>
    </submittedName>
</protein>